<dbReference type="Gene3D" id="3.40.190.10">
    <property type="entry name" value="Periplasmic binding protein-like II"/>
    <property type="match status" value="2"/>
</dbReference>
<evidence type="ECO:0000256" key="5">
    <source>
        <dbReference type="PIRNR" id="PIRNR019574"/>
    </source>
</evidence>
<dbReference type="Proteomes" id="UP000228945">
    <property type="component" value="Chromosome"/>
</dbReference>
<keyword evidence="4 5" id="KW-0574">Periplasm</keyword>
<dbReference type="AlphaFoldDB" id="A0A2D2AX04"/>
<evidence type="ECO:0000313" key="7">
    <source>
        <dbReference type="EMBL" id="ATQ42534.1"/>
    </source>
</evidence>
<dbReference type="OrthoDB" id="9769319at2"/>
<proteinExistence type="inferred from homology"/>
<dbReference type="RefSeq" id="WP_099621791.1">
    <property type="nucleotide sequence ID" value="NZ_CP024201.1"/>
</dbReference>
<keyword evidence="8" id="KW-1185">Reference proteome</keyword>
<keyword evidence="2 5" id="KW-0813">Transport</keyword>
<dbReference type="GO" id="GO:0042597">
    <property type="term" value="C:periplasmic space"/>
    <property type="evidence" value="ECO:0007669"/>
    <property type="project" value="UniProtKB-SubCell"/>
</dbReference>
<comment type="function">
    <text evidence="5">Required for the activity of the bacterial periplasmic transport system of putrescine.</text>
</comment>
<dbReference type="InterPro" id="IPR006059">
    <property type="entry name" value="SBP"/>
</dbReference>
<dbReference type="PANTHER" id="PTHR30222">
    <property type="entry name" value="SPERMIDINE/PUTRESCINE-BINDING PERIPLASMIC PROTEIN"/>
    <property type="match status" value="1"/>
</dbReference>
<feature type="chain" id="PRO_5013749800" description="Putrescine-binding periplasmic protein" evidence="6">
    <location>
        <begin position="26"/>
        <end position="371"/>
    </location>
</feature>
<evidence type="ECO:0000256" key="3">
    <source>
        <dbReference type="ARBA" id="ARBA00022729"/>
    </source>
</evidence>
<accession>A0A2D2AX04</accession>
<feature type="signal peptide" evidence="6">
    <location>
        <begin position="1"/>
        <end position="25"/>
    </location>
</feature>
<dbReference type="KEGG" id="cmb:CSW64_09000"/>
<evidence type="ECO:0000256" key="6">
    <source>
        <dbReference type="SAM" id="SignalP"/>
    </source>
</evidence>
<keyword evidence="3 6" id="KW-0732">Signal</keyword>
<organism evidence="7 8">
    <name type="scientific">Caulobacter mirabilis</name>
    <dbReference type="NCBI Taxonomy" id="69666"/>
    <lineage>
        <taxon>Bacteria</taxon>
        <taxon>Pseudomonadati</taxon>
        <taxon>Pseudomonadota</taxon>
        <taxon>Alphaproteobacteria</taxon>
        <taxon>Caulobacterales</taxon>
        <taxon>Caulobacteraceae</taxon>
        <taxon>Caulobacter</taxon>
    </lineage>
</organism>
<dbReference type="PRINTS" id="PR00909">
    <property type="entry name" value="SPERMDNBNDNG"/>
</dbReference>
<evidence type="ECO:0000256" key="4">
    <source>
        <dbReference type="ARBA" id="ARBA00022764"/>
    </source>
</evidence>
<evidence type="ECO:0000256" key="2">
    <source>
        <dbReference type="ARBA" id="ARBA00022448"/>
    </source>
</evidence>
<reference evidence="7 8" key="1">
    <citation type="submission" date="2017-10" db="EMBL/GenBank/DDBJ databases">
        <title>Genome sequence of Caulobacter mirabilis FWC38.</title>
        <authorList>
            <person name="Fiebig A."/>
            <person name="Crosson S."/>
        </authorList>
    </citation>
    <scope>NUCLEOTIDE SEQUENCE [LARGE SCALE GENOMIC DNA]</scope>
    <source>
        <strain evidence="7 8">FWC 38</strain>
    </source>
</reference>
<comment type="similarity">
    <text evidence="5">Belongs to the bacterial solute-binding protein PotD/PotF family.</text>
</comment>
<dbReference type="CDD" id="cd13659">
    <property type="entry name" value="PBP2_PotF"/>
    <property type="match status" value="1"/>
</dbReference>
<dbReference type="EMBL" id="CP024201">
    <property type="protein sequence ID" value="ATQ42534.1"/>
    <property type="molecule type" value="Genomic_DNA"/>
</dbReference>
<dbReference type="InterPro" id="IPR001188">
    <property type="entry name" value="Sperm_putr-bd"/>
</dbReference>
<evidence type="ECO:0000256" key="1">
    <source>
        <dbReference type="ARBA" id="ARBA00004418"/>
    </source>
</evidence>
<dbReference type="Pfam" id="PF13416">
    <property type="entry name" value="SBP_bac_8"/>
    <property type="match status" value="1"/>
</dbReference>
<dbReference type="PIRSF" id="PIRSF019574">
    <property type="entry name" value="Periplasmic_polyamine_BP"/>
    <property type="match status" value="1"/>
</dbReference>
<dbReference type="PANTHER" id="PTHR30222:SF12">
    <property type="entry name" value="NORSPERMIDINE SENSOR"/>
    <property type="match status" value="1"/>
</dbReference>
<gene>
    <name evidence="7" type="ORF">CSW64_09000</name>
</gene>
<evidence type="ECO:0000313" key="8">
    <source>
        <dbReference type="Proteomes" id="UP000228945"/>
    </source>
</evidence>
<dbReference type="SUPFAM" id="SSF53850">
    <property type="entry name" value="Periplasmic binding protein-like II"/>
    <property type="match status" value="1"/>
</dbReference>
<sequence>MTALKGRTRRWAALAMGVAAAAVLAGCTGEKQETLRIYNWSDYIDPALIKQFETESGIKVQYDTFDSNEVLETKVLTGGTGYDIVAPSNHNVPRYITAKALQPLDFAKLPGRTNLWPELMARMEPFDPGGKYTIPYMWGTMGIGYNKAEIAKRLPGVKIDSWDVVFKPENLAKLKDCGVYFLDASEDMYAVTLNYLGKDPNSKAVADYEAATDLLLKLRPSVTKFHSSEYINALANGDACVAVGYSGDILQAADRAKEAKNGVEVGYAIPKEGSQVWFDVFAIPADAPHPDAAYKFLDFMLRPEIIAKASNHTEYANANAAATKLVDPELRDNPNVYPTPEVFGRLFVTTTKDQGLLRDVNRLWTKVMNGR</sequence>
<name>A0A2D2AX04_9CAUL</name>
<protein>
    <recommendedName>
        <fullName evidence="5">Putrescine-binding periplasmic protein</fullName>
    </recommendedName>
</protein>
<comment type="subcellular location">
    <subcellularLocation>
        <location evidence="1 5">Periplasm</location>
    </subcellularLocation>
</comment>
<dbReference type="GO" id="GO:0019808">
    <property type="term" value="F:polyamine binding"/>
    <property type="evidence" value="ECO:0007669"/>
    <property type="project" value="InterPro"/>
</dbReference>
<dbReference type="GO" id="GO:0015846">
    <property type="term" value="P:polyamine transport"/>
    <property type="evidence" value="ECO:0007669"/>
    <property type="project" value="InterPro"/>
</dbReference>
<dbReference type="PROSITE" id="PS51257">
    <property type="entry name" value="PROKAR_LIPOPROTEIN"/>
    <property type="match status" value="1"/>
</dbReference>